<proteinExistence type="predicted"/>
<protein>
    <submittedName>
        <fullName evidence="2">DUF3499 domain-containing protein</fullName>
    </submittedName>
</protein>
<dbReference type="EMBL" id="JALIEA010000011">
    <property type="protein sequence ID" value="MCJ7858015.1"/>
    <property type="molecule type" value="Genomic_DNA"/>
</dbReference>
<sequence length="175" mass="18980">MVAVTDYRQCSRPGCGNRAIATLRYNYAARTAIVNPLEPGDDPHSWDLCDRHLSRLTVPEGWGLQRTEDAPREGTVPLSAFADPAFTGPGGDIADEDFTDEEMQALAAALEDGAGAPYLTDGVDGGSRASAQRQPVSRVVRRTDIPQPSGHHPSRRNLPGRAPQRHLRAVHYDGE</sequence>
<dbReference type="AlphaFoldDB" id="A0A9X2B1U0"/>
<keyword evidence="3" id="KW-1185">Reference proteome</keyword>
<dbReference type="InterPro" id="IPR021888">
    <property type="entry name" value="DUF3499"/>
</dbReference>
<accession>A0A9X2B1U0</accession>
<dbReference type="RefSeq" id="WP_244803731.1">
    <property type="nucleotide sequence ID" value="NZ_JALIEA010000011.1"/>
</dbReference>
<feature type="region of interest" description="Disordered" evidence="1">
    <location>
        <begin position="117"/>
        <end position="175"/>
    </location>
</feature>
<dbReference type="Proteomes" id="UP001139207">
    <property type="component" value="Unassembled WGS sequence"/>
</dbReference>
<dbReference type="Pfam" id="PF12005">
    <property type="entry name" value="DUF3499"/>
    <property type="match status" value="1"/>
</dbReference>
<comment type="caution">
    <text evidence="2">The sequence shown here is derived from an EMBL/GenBank/DDBJ whole genome shotgun (WGS) entry which is preliminary data.</text>
</comment>
<reference evidence="2" key="1">
    <citation type="submission" date="2022-04" db="EMBL/GenBank/DDBJ databases">
        <title>Corynebacterium kalidii LD5P10.</title>
        <authorList>
            <person name="Sun J.Q."/>
        </authorList>
    </citation>
    <scope>NUCLEOTIDE SEQUENCE</scope>
    <source>
        <strain evidence="2">LD5P10</strain>
    </source>
</reference>
<evidence type="ECO:0000313" key="2">
    <source>
        <dbReference type="EMBL" id="MCJ7858015.1"/>
    </source>
</evidence>
<gene>
    <name evidence="2" type="ORF">MUN33_04690</name>
</gene>
<evidence type="ECO:0000313" key="3">
    <source>
        <dbReference type="Proteomes" id="UP001139207"/>
    </source>
</evidence>
<organism evidence="2 3">
    <name type="scientific">Corynebacterium kalidii</name>
    <dbReference type="NCBI Taxonomy" id="2931982"/>
    <lineage>
        <taxon>Bacteria</taxon>
        <taxon>Bacillati</taxon>
        <taxon>Actinomycetota</taxon>
        <taxon>Actinomycetes</taxon>
        <taxon>Mycobacteriales</taxon>
        <taxon>Corynebacteriaceae</taxon>
        <taxon>Corynebacterium</taxon>
    </lineage>
</organism>
<evidence type="ECO:0000256" key="1">
    <source>
        <dbReference type="SAM" id="MobiDB-lite"/>
    </source>
</evidence>
<name>A0A9X2B1U0_9CORY</name>